<reference evidence="2" key="1">
    <citation type="submission" date="2016-05" db="EMBL/GenBank/DDBJ databases">
        <title>Comparative genomics of biotechnologically important yeasts.</title>
        <authorList>
            <consortium name="DOE Joint Genome Institute"/>
            <person name="Riley R."/>
            <person name="Haridas S."/>
            <person name="Wolfe K.H."/>
            <person name="Lopes M.R."/>
            <person name="Hittinger C.T."/>
            <person name="Goker M."/>
            <person name="Salamov A."/>
            <person name="Wisecaver J."/>
            <person name="Long T.M."/>
            <person name="Aerts A.L."/>
            <person name="Barry K."/>
            <person name="Choi C."/>
            <person name="Clum A."/>
            <person name="Coughlan A.Y."/>
            <person name="Deshpande S."/>
            <person name="Douglass A.P."/>
            <person name="Hanson S.J."/>
            <person name="Klenk H.-P."/>
            <person name="Labutti K."/>
            <person name="Lapidus A."/>
            <person name="Lindquist E."/>
            <person name="Lipzen A."/>
            <person name="Meier-Kolthoff J.P."/>
            <person name="Ohm R.A."/>
            <person name="Otillar R.P."/>
            <person name="Pangilinan J."/>
            <person name="Peng Y."/>
            <person name="Rokas A."/>
            <person name="Rosa C.A."/>
            <person name="Scheuner C."/>
            <person name="Sibirny A.A."/>
            <person name="Slot J.C."/>
            <person name="Stielow J.B."/>
            <person name="Sun H."/>
            <person name="Kurtzman C.P."/>
            <person name="Blackwell M."/>
            <person name="Grigoriev I.V."/>
            <person name="Jeffries T.W."/>
        </authorList>
    </citation>
    <scope>NUCLEOTIDE SEQUENCE [LARGE SCALE GENOMIC DNA]</scope>
    <source>
        <strain evidence="2">NRRL Y-17324</strain>
    </source>
</reference>
<accession>A0A1E4SBV0</accession>
<dbReference type="GeneID" id="30982568"/>
<protein>
    <submittedName>
        <fullName evidence="1">Uncharacterized protein</fullName>
    </submittedName>
</protein>
<dbReference type="AlphaFoldDB" id="A0A1E4SBV0"/>
<dbReference type="Proteomes" id="UP000094285">
    <property type="component" value="Unassembled WGS sequence"/>
</dbReference>
<dbReference type="EMBL" id="KV453916">
    <property type="protein sequence ID" value="ODV76965.1"/>
    <property type="molecule type" value="Genomic_DNA"/>
</dbReference>
<sequence length="66" mass="7574">MVMAERWFNWWNSLVEQPARVSDVVTTLLPYSGSMAAGTASYSRLRLTNPSIYYNQEYINDPKGIL</sequence>
<evidence type="ECO:0000313" key="2">
    <source>
        <dbReference type="Proteomes" id="UP000094285"/>
    </source>
</evidence>
<keyword evidence="2" id="KW-1185">Reference proteome</keyword>
<gene>
    <name evidence="1" type="ORF">CANTADRAFT_320704</name>
</gene>
<organism evidence="1 2">
    <name type="scientific">Suhomyces tanzawaensis NRRL Y-17324</name>
    <dbReference type="NCBI Taxonomy" id="984487"/>
    <lineage>
        <taxon>Eukaryota</taxon>
        <taxon>Fungi</taxon>
        <taxon>Dikarya</taxon>
        <taxon>Ascomycota</taxon>
        <taxon>Saccharomycotina</taxon>
        <taxon>Pichiomycetes</taxon>
        <taxon>Debaryomycetaceae</taxon>
        <taxon>Suhomyces</taxon>
    </lineage>
</organism>
<evidence type="ECO:0000313" key="1">
    <source>
        <dbReference type="EMBL" id="ODV76965.1"/>
    </source>
</evidence>
<dbReference type="RefSeq" id="XP_020062087.1">
    <property type="nucleotide sequence ID" value="XM_020208431.1"/>
</dbReference>
<proteinExistence type="predicted"/>
<name>A0A1E4SBV0_9ASCO</name>